<feature type="region of interest" description="Disordered" evidence="1">
    <location>
        <begin position="101"/>
        <end position="142"/>
    </location>
</feature>
<organism evidence="2 3">
    <name type="scientific">Pagothenia borchgrevinki</name>
    <name type="common">Bald rockcod</name>
    <name type="synonym">Trematomus borchgrevinki</name>
    <dbReference type="NCBI Taxonomy" id="8213"/>
    <lineage>
        <taxon>Eukaryota</taxon>
        <taxon>Metazoa</taxon>
        <taxon>Chordata</taxon>
        <taxon>Craniata</taxon>
        <taxon>Vertebrata</taxon>
        <taxon>Euteleostomi</taxon>
        <taxon>Actinopterygii</taxon>
        <taxon>Neopterygii</taxon>
        <taxon>Teleostei</taxon>
        <taxon>Neoteleostei</taxon>
        <taxon>Acanthomorphata</taxon>
        <taxon>Eupercaria</taxon>
        <taxon>Perciformes</taxon>
        <taxon>Notothenioidei</taxon>
        <taxon>Nototheniidae</taxon>
        <taxon>Pagothenia</taxon>
    </lineage>
</organism>
<accession>A0ABD2FU77</accession>
<dbReference type="AlphaFoldDB" id="A0ABD2FU77"/>
<reference evidence="2 3" key="2">
    <citation type="journal article" date="2024" name="G3 (Bethesda)">
        <title>The genome of the cryopelagic Antarctic bald notothen, Trematomus borchgrevinki.</title>
        <authorList>
            <person name="Rayamajhi N."/>
            <person name="Rivera-Colon A.G."/>
            <person name="Minhas B.F."/>
            <person name="Cheng C.C."/>
            <person name="Catchen J.M."/>
        </authorList>
    </citation>
    <scope>NUCLEOTIDE SEQUENCE [LARGE SCALE GENOMIC DNA]</scope>
    <source>
        <strain evidence="2">AGRC-2024</strain>
    </source>
</reference>
<dbReference type="EMBL" id="JBIYXZ010002087">
    <property type="protein sequence ID" value="KAL3045344.1"/>
    <property type="molecule type" value="Genomic_DNA"/>
</dbReference>
<proteinExistence type="predicted"/>
<dbReference type="Proteomes" id="UP001619887">
    <property type="component" value="Unassembled WGS sequence"/>
</dbReference>
<feature type="compositionally biased region" description="Basic residues" evidence="1">
    <location>
        <begin position="107"/>
        <end position="118"/>
    </location>
</feature>
<protein>
    <submittedName>
        <fullName evidence="2">Uncharacterized protein</fullName>
    </submittedName>
</protein>
<name>A0ABD2FU77_PAGBO</name>
<evidence type="ECO:0000313" key="2">
    <source>
        <dbReference type="EMBL" id="KAL3045344.1"/>
    </source>
</evidence>
<gene>
    <name evidence="2" type="ORF">OYC64_013587</name>
</gene>
<reference evidence="2 3" key="1">
    <citation type="journal article" date="2022" name="G3 (Bethesda)">
        <title>Evaluating Illumina-, Nanopore-, and PacBio-based genome assembly strategies with the bald notothen, Trematomus borchgrevinki.</title>
        <authorList>
            <person name="Rayamajhi N."/>
            <person name="Cheng C.C."/>
            <person name="Catchen J.M."/>
        </authorList>
    </citation>
    <scope>NUCLEOTIDE SEQUENCE [LARGE SCALE GENOMIC DNA]</scope>
    <source>
        <strain evidence="2">AGRC-2024</strain>
    </source>
</reference>
<keyword evidence="3" id="KW-1185">Reference proteome</keyword>
<comment type="caution">
    <text evidence="2">The sequence shown here is derived from an EMBL/GenBank/DDBJ whole genome shotgun (WGS) entry which is preliminary data.</text>
</comment>
<evidence type="ECO:0000313" key="3">
    <source>
        <dbReference type="Proteomes" id="UP001619887"/>
    </source>
</evidence>
<evidence type="ECO:0000256" key="1">
    <source>
        <dbReference type="SAM" id="MobiDB-lite"/>
    </source>
</evidence>
<sequence>MDSPVLEHRPCPSCTGLIAGADPHHLCFECLGPEHAADGLAQSPSCHACRMLPRLGRRHRLEHFHEYYVSPEEEEDHVDLEVVEMGEQEADEEEVPFVFAIPAGRPRSSRGKTTRVPRCRGLPVPSSMKGRRTGQFVRTSRR</sequence>